<reference evidence="2 3" key="1">
    <citation type="submission" date="2016-09" db="EMBL/GenBank/DDBJ databases">
        <title>Genome sequence of Eubacterium angustum.</title>
        <authorList>
            <person name="Poehlein A."/>
            <person name="Daniel R."/>
        </authorList>
    </citation>
    <scope>NUCLEOTIDE SEQUENCE [LARGE SCALE GENOMIC DNA]</scope>
    <source>
        <strain evidence="2 3">DSM 1989</strain>
    </source>
</reference>
<comment type="caution">
    <text evidence="2">The sequence shown here is derived from an EMBL/GenBank/DDBJ whole genome shotgun (WGS) entry which is preliminary data.</text>
</comment>
<feature type="transmembrane region" description="Helical" evidence="1">
    <location>
        <begin position="63"/>
        <end position="79"/>
    </location>
</feature>
<keyword evidence="1" id="KW-0812">Transmembrane</keyword>
<dbReference type="EMBL" id="MKIE01000007">
    <property type="protein sequence ID" value="OHW61801.1"/>
    <property type="molecule type" value="Genomic_DNA"/>
</dbReference>
<keyword evidence="3" id="KW-1185">Reference proteome</keyword>
<dbReference type="InterPro" id="IPR008407">
    <property type="entry name" value="Brnchd-chn_aa_trnsp_AzlD"/>
</dbReference>
<dbReference type="AlphaFoldDB" id="A0A1S1V562"/>
<feature type="transmembrane region" description="Helical" evidence="1">
    <location>
        <begin position="38"/>
        <end position="57"/>
    </location>
</feature>
<feature type="transmembrane region" description="Helical" evidence="1">
    <location>
        <begin position="6"/>
        <end position="26"/>
    </location>
</feature>
<evidence type="ECO:0000313" key="3">
    <source>
        <dbReference type="Proteomes" id="UP000180254"/>
    </source>
</evidence>
<keyword evidence="1" id="KW-0472">Membrane</keyword>
<gene>
    <name evidence="2" type="ORF">EUAN_18040</name>
</gene>
<proteinExistence type="predicted"/>
<sequence>MRSTYIYIAIMATVTYIPRVAPLLAMKGRRIESKFLKSFLYYVPYAVLGSMTFPAVIYSTGNMATGAIGTAVAIFLAYYNKGLTKVAVYAVLAVYICSYII</sequence>
<organism evidence="2 3">
    <name type="scientific">Andreesenia angusta</name>
    <dbReference type="NCBI Taxonomy" id="39480"/>
    <lineage>
        <taxon>Bacteria</taxon>
        <taxon>Bacillati</taxon>
        <taxon>Bacillota</taxon>
        <taxon>Tissierellia</taxon>
        <taxon>Tissierellales</taxon>
        <taxon>Gottschalkiaceae</taxon>
        <taxon>Andreesenia</taxon>
    </lineage>
</organism>
<evidence type="ECO:0000313" key="2">
    <source>
        <dbReference type="EMBL" id="OHW61801.1"/>
    </source>
</evidence>
<dbReference type="RefSeq" id="WP_071063803.1">
    <property type="nucleotide sequence ID" value="NZ_MKIE01000007.1"/>
</dbReference>
<protein>
    <submittedName>
        <fullName evidence="2">Branched-chain amino acid transport protein AzlD</fullName>
    </submittedName>
</protein>
<name>A0A1S1V562_9FIRM</name>
<dbReference type="Pfam" id="PF05437">
    <property type="entry name" value="AzlD"/>
    <property type="match status" value="1"/>
</dbReference>
<dbReference type="STRING" id="39480.EUAN_18040"/>
<keyword evidence="1" id="KW-1133">Transmembrane helix</keyword>
<dbReference type="Proteomes" id="UP000180254">
    <property type="component" value="Unassembled WGS sequence"/>
</dbReference>
<dbReference type="OrthoDB" id="9811308at2"/>
<evidence type="ECO:0000256" key="1">
    <source>
        <dbReference type="SAM" id="Phobius"/>
    </source>
</evidence>
<accession>A0A1S1V562</accession>